<keyword evidence="3" id="KW-1185">Reference proteome</keyword>
<feature type="region of interest" description="Disordered" evidence="1">
    <location>
        <begin position="92"/>
        <end position="116"/>
    </location>
</feature>
<evidence type="ECO:0000256" key="1">
    <source>
        <dbReference type="SAM" id="MobiDB-lite"/>
    </source>
</evidence>
<proteinExistence type="predicted"/>
<gene>
    <name evidence="2" type="ORF">Sjap_018595</name>
</gene>
<name>A0AAP0I8E5_9MAGN</name>
<dbReference type="EMBL" id="JBBNAE010000007">
    <property type="protein sequence ID" value="KAK9110535.1"/>
    <property type="molecule type" value="Genomic_DNA"/>
</dbReference>
<sequence length="116" mass="13226">MYEVKGEGQKRSFDVIYTNRFIKKKPIHTLFIFSFDENRRPLLLFHLDLFTTPLTVSLSPSPFHSRCSLTFSHPSLSASRRLTLSVISRLEQLSPPPPLSLVRSVTTSPEPSPKLD</sequence>
<reference evidence="2 3" key="1">
    <citation type="submission" date="2024-01" db="EMBL/GenBank/DDBJ databases">
        <title>Genome assemblies of Stephania.</title>
        <authorList>
            <person name="Yang L."/>
        </authorList>
    </citation>
    <scope>NUCLEOTIDE SEQUENCE [LARGE SCALE GENOMIC DNA]</scope>
    <source>
        <strain evidence="2">QJT</strain>
        <tissue evidence="2">Leaf</tissue>
    </source>
</reference>
<dbReference type="Proteomes" id="UP001417504">
    <property type="component" value="Unassembled WGS sequence"/>
</dbReference>
<organism evidence="2 3">
    <name type="scientific">Stephania japonica</name>
    <dbReference type="NCBI Taxonomy" id="461633"/>
    <lineage>
        <taxon>Eukaryota</taxon>
        <taxon>Viridiplantae</taxon>
        <taxon>Streptophyta</taxon>
        <taxon>Embryophyta</taxon>
        <taxon>Tracheophyta</taxon>
        <taxon>Spermatophyta</taxon>
        <taxon>Magnoliopsida</taxon>
        <taxon>Ranunculales</taxon>
        <taxon>Menispermaceae</taxon>
        <taxon>Menispermoideae</taxon>
        <taxon>Cissampelideae</taxon>
        <taxon>Stephania</taxon>
    </lineage>
</organism>
<protein>
    <submittedName>
        <fullName evidence="2">Uncharacterized protein</fullName>
    </submittedName>
</protein>
<evidence type="ECO:0000313" key="2">
    <source>
        <dbReference type="EMBL" id="KAK9110535.1"/>
    </source>
</evidence>
<comment type="caution">
    <text evidence="2">The sequence shown here is derived from an EMBL/GenBank/DDBJ whole genome shotgun (WGS) entry which is preliminary data.</text>
</comment>
<dbReference type="AlphaFoldDB" id="A0AAP0I8E5"/>
<evidence type="ECO:0000313" key="3">
    <source>
        <dbReference type="Proteomes" id="UP001417504"/>
    </source>
</evidence>
<accession>A0AAP0I8E5</accession>